<gene>
    <name evidence="3" type="ORF">GON03_19495</name>
</gene>
<keyword evidence="1" id="KW-0732">Signal</keyword>
<dbReference type="Pfam" id="PF07995">
    <property type="entry name" value="GSDH"/>
    <property type="match status" value="1"/>
</dbReference>
<dbReference type="Gene3D" id="2.120.10.30">
    <property type="entry name" value="TolB, C-terminal domain"/>
    <property type="match status" value="1"/>
</dbReference>
<evidence type="ECO:0000313" key="3">
    <source>
        <dbReference type="EMBL" id="MVQ51370.1"/>
    </source>
</evidence>
<dbReference type="PANTHER" id="PTHR19328:SF13">
    <property type="entry name" value="HIPL1 PROTEIN"/>
    <property type="match status" value="1"/>
</dbReference>
<dbReference type="RefSeq" id="WP_157346226.1">
    <property type="nucleotide sequence ID" value="NZ_WSEK01000005.1"/>
</dbReference>
<dbReference type="InterPro" id="IPR012938">
    <property type="entry name" value="Glc/Sorbosone_DH"/>
</dbReference>
<feature type="signal peptide" evidence="1">
    <location>
        <begin position="1"/>
        <end position="21"/>
    </location>
</feature>
<evidence type="ECO:0000313" key="4">
    <source>
        <dbReference type="Proteomes" id="UP000473525"/>
    </source>
</evidence>
<comment type="caution">
    <text evidence="3">The sequence shown here is derived from an EMBL/GenBank/DDBJ whole genome shotgun (WGS) entry which is preliminary data.</text>
</comment>
<feature type="chain" id="PRO_5039674208" evidence="1">
    <location>
        <begin position="22"/>
        <end position="387"/>
    </location>
</feature>
<reference evidence="3 4" key="1">
    <citation type="submission" date="2019-12" db="EMBL/GenBank/DDBJ databases">
        <authorList>
            <person name="Huq M.A."/>
        </authorList>
    </citation>
    <scope>NUCLEOTIDE SEQUENCE [LARGE SCALE GENOMIC DNA]</scope>
    <source>
        <strain evidence="3 4">MAH-18</strain>
    </source>
</reference>
<evidence type="ECO:0000256" key="1">
    <source>
        <dbReference type="SAM" id="SignalP"/>
    </source>
</evidence>
<dbReference type="Proteomes" id="UP000473525">
    <property type="component" value="Unassembled WGS sequence"/>
</dbReference>
<protein>
    <submittedName>
        <fullName evidence="3">PQQ-dependent sugar dehydrogenase</fullName>
    </submittedName>
</protein>
<dbReference type="InterPro" id="IPR011042">
    <property type="entry name" value="6-blade_b-propeller_TolB-like"/>
</dbReference>
<keyword evidence="4" id="KW-1185">Reference proteome</keyword>
<accession>A0A6L6XVZ9</accession>
<sequence>MRSLLATLVAALVITPAAAPAAAPDLDRAERASYPALQVRRLVTGLDHPWDVRPIGGGRLLFTQRDRATLSVWEDGRTRSLAFPSSEVWVSGETGLMGLEVDPDFATNHRVYTCAGGFRAGGRPDVRVVAWRLDDALTRATKLRVLVSGFPTSSVTPGRHGGCRLLIDRRGALNVGTGDAATGANPRNLHSFGGKTLRLDRFSGRPWPSNPFIRSANRVQRYVYTYGHRNVQGLAERADGTLWSVEQGTYRDDEVNRLVRGGDYGYNPVPGYNESVPMTDQRLPGRQRAAVWRSGDPTLATSGGGFVTGPGLGAYDGTLAVAALKASRVLFLTLTADGHLRRVHVPDELRGFGRIRTVVDGPGSTFYVTTDNGGGADAILQVRPSAG</sequence>
<dbReference type="AlphaFoldDB" id="A0A6L6XVZ9"/>
<dbReference type="PANTHER" id="PTHR19328">
    <property type="entry name" value="HEDGEHOG-INTERACTING PROTEIN"/>
    <property type="match status" value="1"/>
</dbReference>
<evidence type="ECO:0000259" key="2">
    <source>
        <dbReference type="Pfam" id="PF07995"/>
    </source>
</evidence>
<dbReference type="SUPFAM" id="SSF50952">
    <property type="entry name" value="Soluble quinoprotein glucose dehydrogenase"/>
    <property type="match status" value="1"/>
</dbReference>
<dbReference type="EMBL" id="WSEK01000005">
    <property type="protein sequence ID" value="MVQ51370.1"/>
    <property type="molecule type" value="Genomic_DNA"/>
</dbReference>
<proteinExistence type="predicted"/>
<name>A0A6L6XVZ9_9ACTN</name>
<organism evidence="3 4">
    <name type="scientific">Nocardioides agri</name>
    <dbReference type="NCBI Taxonomy" id="2682843"/>
    <lineage>
        <taxon>Bacteria</taxon>
        <taxon>Bacillati</taxon>
        <taxon>Actinomycetota</taxon>
        <taxon>Actinomycetes</taxon>
        <taxon>Propionibacteriales</taxon>
        <taxon>Nocardioidaceae</taxon>
        <taxon>Nocardioides</taxon>
    </lineage>
</organism>
<feature type="domain" description="Glucose/Sorbosone dehydrogenase" evidence="2">
    <location>
        <begin position="46"/>
        <end position="375"/>
    </location>
</feature>
<dbReference type="InterPro" id="IPR011041">
    <property type="entry name" value="Quinoprot_gluc/sorb_DH_b-prop"/>
</dbReference>